<keyword evidence="6 7" id="KW-0472">Membrane</keyword>
<evidence type="ECO:0000256" key="1">
    <source>
        <dbReference type="ARBA" id="ARBA00004651"/>
    </source>
</evidence>
<dbReference type="AlphaFoldDB" id="A0A6J5YU60"/>
<dbReference type="GO" id="GO:0005886">
    <property type="term" value="C:plasma membrane"/>
    <property type="evidence" value="ECO:0007669"/>
    <property type="project" value="UniProtKB-SubCell"/>
</dbReference>
<reference evidence="9" key="1">
    <citation type="submission" date="2020-05" db="EMBL/GenBank/DDBJ databases">
        <authorList>
            <person name="Chiriac C."/>
            <person name="Salcher M."/>
            <person name="Ghai R."/>
            <person name="Kavagutti S V."/>
        </authorList>
    </citation>
    <scope>NUCLEOTIDE SEQUENCE</scope>
</reference>
<dbReference type="PANTHER" id="PTHR43386:SF1">
    <property type="entry name" value="D,D-DIPEPTIDE TRANSPORT SYSTEM PERMEASE PROTEIN DDPC-RELATED"/>
    <property type="match status" value="1"/>
</dbReference>
<dbReference type="PROSITE" id="PS50928">
    <property type="entry name" value="ABC_TM1"/>
    <property type="match status" value="1"/>
</dbReference>
<evidence type="ECO:0000256" key="7">
    <source>
        <dbReference type="SAM" id="Phobius"/>
    </source>
</evidence>
<dbReference type="InterPro" id="IPR000515">
    <property type="entry name" value="MetI-like"/>
</dbReference>
<feature type="transmembrane region" description="Helical" evidence="7">
    <location>
        <begin position="116"/>
        <end position="142"/>
    </location>
</feature>
<evidence type="ECO:0000313" key="9">
    <source>
        <dbReference type="EMBL" id="CAB4332462.1"/>
    </source>
</evidence>
<feature type="transmembrane region" description="Helical" evidence="7">
    <location>
        <begin position="69"/>
        <end position="95"/>
    </location>
</feature>
<accession>A0A6J5YU60</accession>
<comment type="subcellular location">
    <subcellularLocation>
        <location evidence="1">Cell membrane</location>
        <topology evidence="1">Multi-pass membrane protein</topology>
    </subcellularLocation>
</comment>
<dbReference type="SUPFAM" id="SSF161098">
    <property type="entry name" value="MetI-like"/>
    <property type="match status" value="1"/>
</dbReference>
<dbReference type="PANTHER" id="PTHR43386">
    <property type="entry name" value="OLIGOPEPTIDE TRANSPORT SYSTEM PERMEASE PROTEIN APPC"/>
    <property type="match status" value="1"/>
</dbReference>
<evidence type="ECO:0000256" key="6">
    <source>
        <dbReference type="ARBA" id="ARBA00023136"/>
    </source>
</evidence>
<dbReference type="GO" id="GO:0055085">
    <property type="term" value="P:transmembrane transport"/>
    <property type="evidence" value="ECO:0007669"/>
    <property type="project" value="InterPro"/>
</dbReference>
<sequence length="270" mass="28961">MKFRWRFSFSGFLILLILGICLAAPILAPYDPNAISVAEAFSGPTAKNWMGADDLGRDSLSRILYGGRITILIAMAATLIALLIGTTWGLVAGVRRGWVDEFLMRTADATMAIPQILFALVCVSAVGASVISLPIVVGILLSPTTARMARSAVVTELASDYVTAAIASGTKRSKLILSEVMPNIAPQLLVQLSINAAAAVMLEATLSFIGLGIQPPNASWGTLMLQGYAKIWNTYWFVFFPALAVTITILAFNAYGERIRVTMDSRRSSV</sequence>
<keyword evidence="3" id="KW-1003">Cell membrane</keyword>
<proteinExistence type="predicted"/>
<dbReference type="CDD" id="cd06261">
    <property type="entry name" value="TM_PBP2"/>
    <property type="match status" value="1"/>
</dbReference>
<keyword evidence="2" id="KW-0813">Transport</keyword>
<evidence type="ECO:0000256" key="5">
    <source>
        <dbReference type="ARBA" id="ARBA00022989"/>
    </source>
</evidence>
<name>A0A6J5YU60_9ZZZZ</name>
<dbReference type="Pfam" id="PF00528">
    <property type="entry name" value="BPD_transp_1"/>
    <property type="match status" value="1"/>
</dbReference>
<dbReference type="Gene3D" id="1.10.3720.10">
    <property type="entry name" value="MetI-like"/>
    <property type="match status" value="1"/>
</dbReference>
<feature type="domain" description="ABC transmembrane type-1" evidence="8">
    <location>
        <begin position="67"/>
        <end position="256"/>
    </location>
</feature>
<dbReference type="InterPro" id="IPR035906">
    <property type="entry name" value="MetI-like_sf"/>
</dbReference>
<keyword evidence="4 7" id="KW-0812">Transmembrane</keyword>
<evidence type="ECO:0000256" key="3">
    <source>
        <dbReference type="ARBA" id="ARBA00022475"/>
    </source>
</evidence>
<keyword evidence="5 7" id="KW-1133">Transmembrane helix</keyword>
<feature type="transmembrane region" description="Helical" evidence="7">
    <location>
        <begin position="234"/>
        <end position="256"/>
    </location>
</feature>
<evidence type="ECO:0000259" key="8">
    <source>
        <dbReference type="PROSITE" id="PS50928"/>
    </source>
</evidence>
<dbReference type="EMBL" id="CAESAF010000016">
    <property type="protein sequence ID" value="CAB4332462.1"/>
    <property type="molecule type" value="Genomic_DNA"/>
</dbReference>
<organism evidence="9">
    <name type="scientific">freshwater metagenome</name>
    <dbReference type="NCBI Taxonomy" id="449393"/>
    <lineage>
        <taxon>unclassified sequences</taxon>
        <taxon>metagenomes</taxon>
        <taxon>ecological metagenomes</taxon>
    </lineage>
</organism>
<protein>
    <submittedName>
        <fullName evidence="9">Unannotated protein</fullName>
    </submittedName>
</protein>
<dbReference type="InterPro" id="IPR050366">
    <property type="entry name" value="BP-dependent_transpt_permease"/>
</dbReference>
<evidence type="ECO:0000256" key="4">
    <source>
        <dbReference type="ARBA" id="ARBA00022692"/>
    </source>
</evidence>
<gene>
    <name evidence="9" type="ORF">UFOPK3574_00292</name>
</gene>
<evidence type="ECO:0000256" key="2">
    <source>
        <dbReference type="ARBA" id="ARBA00022448"/>
    </source>
</evidence>